<dbReference type="AlphaFoldDB" id="A0A803P4E5"/>
<reference evidence="1" key="1">
    <citation type="submission" date="2018-11" db="EMBL/GenBank/DDBJ databases">
        <authorList>
            <person name="Grassa J C."/>
        </authorList>
    </citation>
    <scope>NUCLEOTIDE SEQUENCE [LARGE SCALE GENOMIC DNA]</scope>
</reference>
<dbReference type="EnsemblPlants" id="evm.model.03.1210">
    <property type="protein sequence ID" value="cds.evm.model.03.1210"/>
    <property type="gene ID" value="evm.TU.03.1210"/>
</dbReference>
<keyword evidence="2" id="KW-1185">Reference proteome</keyword>
<evidence type="ECO:0000313" key="2">
    <source>
        <dbReference type="Proteomes" id="UP000596661"/>
    </source>
</evidence>
<protein>
    <submittedName>
        <fullName evidence="1">Uncharacterized protein</fullName>
    </submittedName>
</protein>
<dbReference type="Proteomes" id="UP000596661">
    <property type="component" value="Chromosome 3"/>
</dbReference>
<organism evidence="1 2">
    <name type="scientific">Cannabis sativa</name>
    <name type="common">Hemp</name>
    <name type="synonym">Marijuana</name>
    <dbReference type="NCBI Taxonomy" id="3483"/>
    <lineage>
        <taxon>Eukaryota</taxon>
        <taxon>Viridiplantae</taxon>
        <taxon>Streptophyta</taxon>
        <taxon>Embryophyta</taxon>
        <taxon>Tracheophyta</taxon>
        <taxon>Spermatophyta</taxon>
        <taxon>Magnoliopsida</taxon>
        <taxon>eudicotyledons</taxon>
        <taxon>Gunneridae</taxon>
        <taxon>Pentapetalae</taxon>
        <taxon>rosids</taxon>
        <taxon>fabids</taxon>
        <taxon>Rosales</taxon>
        <taxon>Cannabaceae</taxon>
        <taxon>Cannabis</taxon>
    </lineage>
</organism>
<dbReference type="EMBL" id="UZAU01000289">
    <property type="status" value="NOT_ANNOTATED_CDS"/>
    <property type="molecule type" value="Genomic_DNA"/>
</dbReference>
<dbReference type="Gramene" id="evm.model.03.1210">
    <property type="protein sequence ID" value="cds.evm.model.03.1210"/>
    <property type="gene ID" value="evm.TU.03.1210"/>
</dbReference>
<proteinExistence type="predicted"/>
<reference evidence="1" key="2">
    <citation type="submission" date="2021-03" db="UniProtKB">
        <authorList>
            <consortium name="EnsemblPlants"/>
        </authorList>
    </citation>
    <scope>IDENTIFICATION</scope>
</reference>
<accession>A0A803P4E5</accession>
<sequence length="114" mass="13362">MMGNKVTPLVERKLKLEPVCASCRKAQHRDWRPSLAGNLRKALERNERSLRHKERGEVLEVAEHPPKTQRYECDLITFRDFDSYHVSYPHSDPLLVKGDEKGLYCKSWKSNKDL</sequence>
<name>A0A803P4E5_CANSA</name>
<evidence type="ECO:0000313" key="1">
    <source>
        <dbReference type="EnsemblPlants" id="cds.evm.model.03.1210"/>
    </source>
</evidence>